<reference evidence="2 3" key="1">
    <citation type="submission" date="2019-02" db="EMBL/GenBank/DDBJ databases">
        <title>Ureibacillus thermophilus.</title>
        <authorList>
            <person name="Sunny J.S."/>
            <person name="Natarajan A."/>
            <person name="Saleena L.M."/>
        </authorList>
    </citation>
    <scope>NUCLEOTIDE SEQUENCE [LARGE SCALE GENOMIC DNA]</scope>
    <source>
        <strain evidence="2 3">LM102</strain>
    </source>
</reference>
<accession>A0A4P6UTD9</accession>
<dbReference type="RefSeq" id="WP_208650164.1">
    <property type="nucleotide sequence ID" value="NZ_CP036528.1"/>
</dbReference>
<feature type="compositionally biased region" description="Basic and acidic residues" evidence="1">
    <location>
        <begin position="37"/>
        <end position="61"/>
    </location>
</feature>
<protein>
    <submittedName>
        <fullName evidence="2">Uncharacterized protein</fullName>
    </submittedName>
</protein>
<dbReference type="Proteomes" id="UP000291151">
    <property type="component" value="Chromosome"/>
</dbReference>
<name>A0A4P6UTD9_9BACL</name>
<proteinExistence type="predicted"/>
<keyword evidence="3" id="KW-1185">Reference proteome</keyword>
<dbReference type="AlphaFoldDB" id="A0A4P6UTD9"/>
<organism evidence="2 3">
    <name type="scientific">Ureibacillus thermophilus</name>
    <dbReference type="NCBI Taxonomy" id="367743"/>
    <lineage>
        <taxon>Bacteria</taxon>
        <taxon>Bacillati</taxon>
        <taxon>Bacillota</taxon>
        <taxon>Bacilli</taxon>
        <taxon>Bacillales</taxon>
        <taxon>Caryophanaceae</taxon>
        <taxon>Ureibacillus</taxon>
    </lineage>
</organism>
<evidence type="ECO:0000313" key="3">
    <source>
        <dbReference type="Proteomes" id="UP000291151"/>
    </source>
</evidence>
<dbReference type="KEGG" id="uth:DKZ56_11735"/>
<evidence type="ECO:0000256" key="1">
    <source>
        <dbReference type="SAM" id="MobiDB-lite"/>
    </source>
</evidence>
<gene>
    <name evidence="2" type="ORF">DKZ56_11735</name>
</gene>
<feature type="region of interest" description="Disordered" evidence="1">
    <location>
        <begin position="1"/>
        <end position="61"/>
    </location>
</feature>
<feature type="compositionally biased region" description="Basic and acidic residues" evidence="1">
    <location>
        <begin position="1"/>
        <end position="18"/>
    </location>
</feature>
<evidence type="ECO:0000313" key="2">
    <source>
        <dbReference type="EMBL" id="QBK26473.1"/>
    </source>
</evidence>
<sequence length="61" mass="7332">MEHRTDLENHARHFEMIRGKQSVGSKGKNMEEFGLEEEFHIPKKKEHPSIRERHDSFSEKE</sequence>
<dbReference type="EMBL" id="CP036528">
    <property type="protein sequence ID" value="QBK26473.1"/>
    <property type="molecule type" value="Genomic_DNA"/>
</dbReference>